<dbReference type="EMBL" id="CZKB01000009">
    <property type="protein sequence ID" value="CUR59053.1"/>
    <property type="molecule type" value="Genomic_DNA"/>
</dbReference>
<proteinExistence type="predicted"/>
<protein>
    <submittedName>
        <fullName evidence="1">Uncharacterized protein</fullName>
    </submittedName>
</protein>
<accession>A0A2P2CAN4</accession>
<evidence type="ECO:0000313" key="1">
    <source>
        <dbReference type="EMBL" id="CUR59053.1"/>
    </source>
</evidence>
<name>A0A2P2CAN4_9ZZZZ</name>
<organism evidence="1">
    <name type="scientific">metagenome</name>
    <dbReference type="NCBI Taxonomy" id="256318"/>
    <lineage>
        <taxon>unclassified sequences</taxon>
        <taxon>metagenomes</taxon>
    </lineage>
</organism>
<sequence length="53" mass="6100">MTARLAPSRTDFLDRPELRMTDDAIVHLHDADPHPEAVECMERITSTFESTWS</sequence>
<gene>
    <name evidence="1" type="ORF">NOCA1170042</name>
</gene>
<reference evidence="1" key="1">
    <citation type="submission" date="2015-08" db="EMBL/GenBank/DDBJ databases">
        <authorList>
            <person name="Babu N.S."/>
            <person name="Beckwith C.J."/>
            <person name="Beseler K.G."/>
            <person name="Brison A."/>
            <person name="Carone J.V."/>
            <person name="Caskin T.P."/>
            <person name="Diamond M."/>
            <person name="Durham M.E."/>
            <person name="Foxe J.M."/>
            <person name="Go M."/>
            <person name="Henderson B.A."/>
            <person name="Jones I.B."/>
            <person name="McGettigan J.A."/>
            <person name="Micheletti S.J."/>
            <person name="Nasrallah M.E."/>
            <person name="Ortiz D."/>
            <person name="Piller C.R."/>
            <person name="Privatt S.R."/>
            <person name="Schneider S.L."/>
            <person name="Sharp S."/>
            <person name="Smith T.C."/>
            <person name="Stanton J.D."/>
            <person name="Ullery H.E."/>
            <person name="Wilson R.J."/>
            <person name="Serrano M.G."/>
            <person name="Buck G."/>
            <person name="Lee V."/>
            <person name="Wang Y."/>
            <person name="Carvalho R."/>
            <person name="Voegtly L."/>
            <person name="Shi R."/>
            <person name="Duckworth R."/>
            <person name="Johnson A."/>
            <person name="Loviza R."/>
            <person name="Walstead R."/>
            <person name="Shah Z."/>
            <person name="Kiflezghi M."/>
            <person name="Wade K."/>
            <person name="Ball S.L."/>
            <person name="Bradley K.W."/>
            <person name="Asai D.J."/>
            <person name="Bowman C.A."/>
            <person name="Russell D.A."/>
            <person name="Pope W.H."/>
            <person name="Jacobs-Sera D."/>
            <person name="Hendrix R.W."/>
            <person name="Hatfull G.F."/>
        </authorList>
    </citation>
    <scope>NUCLEOTIDE SEQUENCE</scope>
</reference>
<dbReference type="AlphaFoldDB" id="A0A2P2CAN4"/>